<evidence type="ECO:0000313" key="1">
    <source>
        <dbReference type="EMBL" id="RTZ01310.1"/>
    </source>
</evidence>
<dbReference type="Proteomes" id="UP000280825">
    <property type="component" value="Unassembled WGS sequence"/>
</dbReference>
<proteinExistence type="predicted"/>
<accession>A0A3S0MAH1</accession>
<organism evidence="1 2">
    <name type="scientific">Flavobacterium bomense</name>
    <dbReference type="NCBI Taxonomy" id="2497483"/>
    <lineage>
        <taxon>Bacteria</taxon>
        <taxon>Pseudomonadati</taxon>
        <taxon>Bacteroidota</taxon>
        <taxon>Flavobacteriia</taxon>
        <taxon>Flavobacteriales</taxon>
        <taxon>Flavobacteriaceae</taxon>
        <taxon>Flavobacterium</taxon>
    </lineage>
</organism>
<reference evidence="1 2" key="1">
    <citation type="submission" date="2018-12" db="EMBL/GenBank/DDBJ databases">
        <title>Flavobacterium sp. nov., isolated from glacier ice.</title>
        <authorList>
            <person name="Liu Q."/>
            <person name="Xin Y.-H."/>
        </authorList>
    </citation>
    <scope>NUCLEOTIDE SEQUENCE [LARGE SCALE GENOMIC DNA]</scope>
    <source>
        <strain evidence="1 2">RB1N8</strain>
    </source>
</reference>
<dbReference type="EMBL" id="RYDJ01000031">
    <property type="protein sequence ID" value="RTZ01310.1"/>
    <property type="molecule type" value="Genomic_DNA"/>
</dbReference>
<dbReference type="RefSeq" id="WP_126563059.1">
    <property type="nucleotide sequence ID" value="NZ_RYDJ01000031.1"/>
</dbReference>
<keyword evidence="2" id="KW-1185">Reference proteome</keyword>
<dbReference type="AlphaFoldDB" id="A0A3S0MAH1"/>
<sequence>MKKLLFTIGCITAVILISSCTTDSVDDIKNENAINSNQIPISETTDVYPVETDILPGEDDKDKTQG</sequence>
<comment type="caution">
    <text evidence="1">The sequence shown here is derived from an EMBL/GenBank/DDBJ whole genome shotgun (WGS) entry which is preliminary data.</text>
</comment>
<evidence type="ECO:0000313" key="2">
    <source>
        <dbReference type="Proteomes" id="UP000280825"/>
    </source>
</evidence>
<gene>
    <name evidence="1" type="ORF">EKL98_15165</name>
</gene>
<name>A0A3S0MAH1_9FLAO</name>
<protein>
    <submittedName>
        <fullName evidence="1">Uncharacterized protein</fullName>
    </submittedName>
</protein>
<dbReference type="PROSITE" id="PS51257">
    <property type="entry name" value="PROKAR_LIPOPROTEIN"/>
    <property type="match status" value="1"/>
</dbReference>